<evidence type="ECO:0000313" key="15">
    <source>
        <dbReference type="Proteomes" id="UP001140217"/>
    </source>
</evidence>
<dbReference type="GO" id="GO:0000139">
    <property type="term" value="C:Golgi membrane"/>
    <property type="evidence" value="ECO:0007669"/>
    <property type="project" value="UniProtKB-SubCell"/>
</dbReference>
<dbReference type="AlphaFoldDB" id="A0A9W8LKK0"/>
<evidence type="ECO:0000256" key="8">
    <source>
        <dbReference type="ARBA" id="ARBA00023054"/>
    </source>
</evidence>
<dbReference type="EMBL" id="JANBUL010000010">
    <property type="protein sequence ID" value="KAJ2785533.1"/>
    <property type="molecule type" value="Genomic_DNA"/>
</dbReference>
<evidence type="ECO:0000256" key="7">
    <source>
        <dbReference type="ARBA" id="ARBA00023034"/>
    </source>
</evidence>
<gene>
    <name evidence="14" type="ORF">H4R18_000478</name>
</gene>
<protein>
    <recommendedName>
        <fullName evidence="3">Protein CASP</fullName>
    </recommendedName>
</protein>
<dbReference type="Pfam" id="PF25398">
    <property type="entry name" value="CUX1_N"/>
    <property type="match status" value="1"/>
</dbReference>
<feature type="coiled-coil region" evidence="10">
    <location>
        <begin position="125"/>
        <end position="209"/>
    </location>
</feature>
<dbReference type="InterPro" id="IPR012955">
    <property type="entry name" value="CASP_C"/>
</dbReference>
<reference evidence="14" key="1">
    <citation type="submission" date="2022-07" db="EMBL/GenBank/DDBJ databases">
        <title>Phylogenomic reconstructions and comparative analyses of Kickxellomycotina fungi.</title>
        <authorList>
            <person name="Reynolds N.K."/>
            <person name="Stajich J.E."/>
            <person name="Barry K."/>
            <person name="Grigoriev I.V."/>
            <person name="Crous P."/>
            <person name="Smith M.E."/>
        </authorList>
    </citation>
    <scope>NUCLEOTIDE SEQUENCE</scope>
    <source>
        <strain evidence="14">NBRC 105414</strain>
    </source>
</reference>
<dbReference type="PANTHER" id="PTHR14043">
    <property type="entry name" value="CCAAT DISPLACEMENT PROTEIN-RELATED"/>
    <property type="match status" value="1"/>
</dbReference>
<keyword evidence="4" id="KW-0813">Transport</keyword>
<dbReference type="PANTHER" id="PTHR14043:SF2">
    <property type="entry name" value="HOMEOBOX PROTEIN CUT"/>
    <property type="match status" value="1"/>
</dbReference>
<keyword evidence="7" id="KW-0333">Golgi apparatus</keyword>
<dbReference type="OrthoDB" id="10257567at2759"/>
<organism evidence="14 15">
    <name type="scientific">Coemansia javaensis</name>
    <dbReference type="NCBI Taxonomy" id="2761396"/>
    <lineage>
        <taxon>Eukaryota</taxon>
        <taxon>Fungi</taxon>
        <taxon>Fungi incertae sedis</taxon>
        <taxon>Zoopagomycota</taxon>
        <taxon>Kickxellomycotina</taxon>
        <taxon>Kickxellomycetes</taxon>
        <taxon>Kickxellales</taxon>
        <taxon>Kickxellaceae</taxon>
        <taxon>Coemansia</taxon>
    </lineage>
</organism>
<feature type="coiled-coil region" evidence="10">
    <location>
        <begin position="236"/>
        <end position="347"/>
    </location>
</feature>
<sequence>MAARIDDGALAGAHEHWRGVGLTELLRALDEAGLHIAENQRASLQERRRLADKTKAFRAVADERKADEVKGLLRAYQGEIDALTKRMRFAENEFLKLFKTLSAAPDPTPFLQGLAEERRQQRSAQGSAEAECERLRAKCAALDDENRRLREQSGTREGAEQRAQQLEAAMGDLVAQREREVREETAALVAHLRERESDLQQQLSAATRRLAQQDLAEAERVAPGADRDLVGRLAELEIVQSDLDHATARVADLQAQNAKLRSSLAQLTGDGADGTEGASVADTLADYRRQIRDLSEETRRLFDSLEKADAAAAHQRAQHDARTAAAESDLRAKDDELQRVRRELERRADYDEVRRELDVMKSVEFSAGGWGLDAGDDEAAAAPAADGDESLERLLVRRNKELENRLVDARTQLGEAGASAERHQARAQALEAALAQKTALAERLEADLLRVGAGGGNGDGDGDGAGGAAAAAGAAEAVEMQAMGADAGGVLQIVTGQRDRFRERNMELEDELRGQAAALGELQRQAAQAKQDNLRLYEEIKYLRSYTAGGSSQQQQPLPRDATSVSIAQSKFSRGVDMDAVDAKYKTAYEESLNPFSAFHRRESARRMRSMALFDRLVYMFSSFVAANRRARMAALAYAALLHLLVIGALYRAVLAADDAPGERVPA</sequence>
<evidence type="ECO:0000256" key="3">
    <source>
        <dbReference type="ARBA" id="ARBA00018691"/>
    </source>
</evidence>
<evidence type="ECO:0000256" key="11">
    <source>
        <dbReference type="SAM" id="Phobius"/>
    </source>
</evidence>
<feature type="domain" description="CASP C-terminal" evidence="12">
    <location>
        <begin position="423"/>
        <end position="654"/>
    </location>
</feature>
<evidence type="ECO:0000313" key="14">
    <source>
        <dbReference type="EMBL" id="KAJ2785533.1"/>
    </source>
</evidence>
<keyword evidence="5 11" id="KW-0812">Transmembrane</keyword>
<evidence type="ECO:0000256" key="6">
    <source>
        <dbReference type="ARBA" id="ARBA00022989"/>
    </source>
</evidence>
<keyword evidence="15" id="KW-1185">Reference proteome</keyword>
<comment type="caution">
    <text evidence="14">The sequence shown here is derived from an EMBL/GenBank/DDBJ whole genome shotgun (WGS) entry which is preliminary data.</text>
</comment>
<keyword evidence="8 10" id="KW-0175">Coiled coil</keyword>
<accession>A0A9W8LKK0</accession>
<comment type="subcellular location">
    <subcellularLocation>
        <location evidence="1">Golgi apparatus membrane</location>
        <topology evidence="1">Single-pass type IV membrane protein</topology>
    </subcellularLocation>
</comment>
<dbReference type="Proteomes" id="UP001140217">
    <property type="component" value="Unassembled WGS sequence"/>
</dbReference>
<comment type="similarity">
    <text evidence="2">Belongs to the CASP family.</text>
</comment>
<feature type="coiled-coil region" evidence="10">
    <location>
        <begin position="34"/>
        <end position="93"/>
    </location>
</feature>
<evidence type="ECO:0000256" key="2">
    <source>
        <dbReference type="ARBA" id="ARBA00006415"/>
    </source>
</evidence>
<keyword evidence="6 11" id="KW-1133">Transmembrane helix</keyword>
<feature type="domain" description="Cux N-terminal" evidence="13">
    <location>
        <begin position="11"/>
        <end position="116"/>
    </location>
</feature>
<proteinExistence type="inferred from homology"/>
<evidence type="ECO:0000256" key="4">
    <source>
        <dbReference type="ARBA" id="ARBA00022448"/>
    </source>
</evidence>
<evidence type="ECO:0000256" key="9">
    <source>
        <dbReference type="ARBA" id="ARBA00023136"/>
    </source>
</evidence>
<feature type="coiled-coil region" evidence="10">
    <location>
        <begin position="392"/>
        <end position="447"/>
    </location>
</feature>
<name>A0A9W8LKK0_9FUNG</name>
<evidence type="ECO:0000256" key="1">
    <source>
        <dbReference type="ARBA" id="ARBA00004409"/>
    </source>
</evidence>
<dbReference type="InterPro" id="IPR057476">
    <property type="entry name" value="Cux_N"/>
</dbReference>
<evidence type="ECO:0000256" key="10">
    <source>
        <dbReference type="SAM" id="Coils"/>
    </source>
</evidence>
<evidence type="ECO:0000256" key="5">
    <source>
        <dbReference type="ARBA" id="ARBA00022692"/>
    </source>
</evidence>
<feature type="transmembrane region" description="Helical" evidence="11">
    <location>
        <begin position="635"/>
        <end position="654"/>
    </location>
</feature>
<feature type="coiled-coil region" evidence="10">
    <location>
        <begin position="491"/>
        <end position="539"/>
    </location>
</feature>
<evidence type="ECO:0000259" key="13">
    <source>
        <dbReference type="Pfam" id="PF25398"/>
    </source>
</evidence>
<evidence type="ECO:0000259" key="12">
    <source>
        <dbReference type="Pfam" id="PF08172"/>
    </source>
</evidence>
<keyword evidence="9 11" id="KW-0472">Membrane</keyword>
<dbReference type="GO" id="GO:0006891">
    <property type="term" value="P:intra-Golgi vesicle-mediated transport"/>
    <property type="evidence" value="ECO:0007669"/>
    <property type="project" value="InterPro"/>
</dbReference>
<dbReference type="Pfam" id="PF08172">
    <property type="entry name" value="CASP_C"/>
    <property type="match status" value="1"/>
</dbReference>